<name>A0AAN9KFF0_CANGL</name>
<evidence type="ECO:0000256" key="1">
    <source>
        <dbReference type="SAM" id="MobiDB-lite"/>
    </source>
</evidence>
<organism evidence="2 3">
    <name type="scientific">Canavalia gladiata</name>
    <name type="common">Sword bean</name>
    <name type="synonym">Dolichos gladiatus</name>
    <dbReference type="NCBI Taxonomy" id="3824"/>
    <lineage>
        <taxon>Eukaryota</taxon>
        <taxon>Viridiplantae</taxon>
        <taxon>Streptophyta</taxon>
        <taxon>Embryophyta</taxon>
        <taxon>Tracheophyta</taxon>
        <taxon>Spermatophyta</taxon>
        <taxon>Magnoliopsida</taxon>
        <taxon>eudicotyledons</taxon>
        <taxon>Gunneridae</taxon>
        <taxon>Pentapetalae</taxon>
        <taxon>rosids</taxon>
        <taxon>fabids</taxon>
        <taxon>Fabales</taxon>
        <taxon>Fabaceae</taxon>
        <taxon>Papilionoideae</taxon>
        <taxon>50 kb inversion clade</taxon>
        <taxon>NPAAA clade</taxon>
        <taxon>indigoferoid/millettioid clade</taxon>
        <taxon>Phaseoleae</taxon>
        <taxon>Canavalia</taxon>
    </lineage>
</organism>
<protein>
    <submittedName>
        <fullName evidence="2">Uncharacterized protein</fullName>
    </submittedName>
</protein>
<sequence>MGLTLSACVVYHAWGQLAWSSSATSGRSFRTIRSCDESSKRVHHPGEVTLAGTESLILVVLGSSATAKNYRTVSSKILNSIKTRGDVGPHRLQRMKPMSYAYPGSVKRRQTQPNHGD</sequence>
<reference evidence="2 3" key="1">
    <citation type="submission" date="2024-01" db="EMBL/GenBank/DDBJ databases">
        <title>The genomes of 5 underutilized Papilionoideae crops provide insights into root nodulation and disease resistanc.</title>
        <authorList>
            <person name="Jiang F."/>
        </authorList>
    </citation>
    <scope>NUCLEOTIDE SEQUENCE [LARGE SCALE GENOMIC DNA]</scope>
    <source>
        <strain evidence="2">LVBAO_FW01</strain>
        <tissue evidence="2">Leaves</tissue>
    </source>
</reference>
<feature type="region of interest" description="Disordered" evidence="1">
    <location>
        <begin position="84"/>
        <end position="117"/>
    </location>
</feature>
<comment type="caution">
    <text evidence="2">The sequence shown here is derived from an EMBL/GenBank/DDBJ whole genome shotgun (WGS) entry which is preliminary data.</text>
</comment>
<evidence type="ECO:0000313" key="2">
    <source>
        <dbReference type="EMBL" id="KAK7316034.1"/>
    </source>
</evidence>
<proteinExistence type="predicted"/>
<accession>A0AAN9KFF0</accession>
<dbReference type="EMBL" id="JAYMYQ010000008">
    <property type="protein sequence ID" value="KAK7316034.1"/>
    <property type="molecule type" value="Genomic_DNA"/>
</dbReference>
<evidence type="ECO:0000313" key="3">
    <source>
        <dbReference type="Proteomes" id="UP001367508"/>
    </source>
</evidence>
<dbReference type="AlphaFoldDB" id="A0AAN9KFF0"/>
<dbReference type="Proteomes" id="UP001367508">
    <property type="component" value="Unassembled WGS sequence"/>
</dbReference>
<keyword evidence="3" id="KW-1185">Reference proteome</keyword>
<gene>
    <name evidence="2" type="ORF">VNO77_34662</name>
</gene>